<name>A0ABX2EFG0_9BURK</name>
<keyword evidence="2" id="KW-1185">Reference proteome</keyword>
<comment type="caution">
    <text evidence="1">The sequence shown here is derived from an EMBL/GenBank/DDBJ whole genome shotgun (WGS) entry which is preliminary data.</text>
</comment>
<dbReference type="Proteomes" id="UP000737171">
    <property type="component" value="Unassembled WGS sequence"/>
</dbReference>
<reference evidence="1 2" key="1">
    <citation type="submission" date="2020-05" db="EMBL/GenBank/DDBJ databases">
        <title>Aquincola sp. isolate from soil.</title>
        <authorList>
            <person name="Han J."/>
            <person name="Kim D.-U."/>
        </authorList>
    </citation>
    <scope>NUCLEOTIDE SEQUENCE [LARGE SCALE GENOMIC DNA]</scope>
    <source>
        <strain evidence="1 2">S2</strain>
    </source>
</reference>
<organism evidence="1 2">
    <name type="scientific">Pseudaquabacterium terrae</name>
    <dbReference type="NCBI Taxonomy" id="2732868"/>
    <lineage>
        <taxon>Bacteria</taxon>
        <taxon>Pseudomonadati</taxon>
        <taxon>Pseudomonadota</taxon>
        <taxon>Betaproteobacteria</taxon>
        <taxon>Burkholderiales</taxon>
        <taxon>Sphaerotilaceae</taxon>
        <taxon>Pseudaquabacterium</taxon>
    </lineage>
</organism>
<accession>A0ABX2EFG0</accession>
<protein>
    <submittedName>
        <fullName evidence="1">Uncharacterized protein</fullName>
    </submittedName>
</protein>
<evidence type="ECO:0000313" key="1">
    <source>
        <dbReference type="EMBL" id="NRF67330.1"/>
    </source>
</evidence>
<dbReference type="RefSeq" id="WP_173122451.1">
    <property type="nucleotide sequence ID" value="NZ_JABRWJ010000003.1"/>
</dbReference>
<sequence>MIATQTFRHKDYELTCGARASDNGKFEPTLVVARQVWPSRPRTIAVSRGGHPTPDTAIESARIQGVEWVSNFG</sequence>
<evidence type="ECO:0000313" key="2">
    <source>
        <dbReference type="Proteomes" id="UP000737171"/>
    </source>
</evidence>
<dbReference type="EMBL" id="JABRWJ010000003">
    <property type="protein sequence ID" value="NRF67330.1"/>
    <property type="molecule type" value="Genomic_DNA"/>
</dbReference>
<gene>
    <name evidence="1" type="ORF">HLB44_10070</name>
</gene>
<proteinExistence type="predicted"/>